<proteinExistence type="predicted"/>
<protein>
    <submittedName>
        <fullName evidence="2">Uncharacterized protein</fullName>
    </submittedName>
</protein>
<gene>
    <name evidence="2" type="ORF">A6M23_13835</name>
</gene>
<feature type="region of interest" description="Disordered" evidence="1">
    <location>
        <begin position="43"/>
        <end position="63"/>
    </location>
</feature>
<dbReference type="Proteomes" id="UP000095008">
    <property type="component" value="Unassembled WGS sequence"/>
</dbReference>
<evidence type="ECO:0000313" key="3">
    <source>
        <dbReference type="Proteomes" id="UP000095008"/>
    </source>
</evidence>
<dbReference type="RefSeq" id="WP_031572974.1">
    <property type="nucleotide sequence ID" value="NZ_JABBDW010000008.1"/>
</dbReference>
<name>A0A1C2J3X1_ACITH</name>
<evidence type="ECO:0000313" key="2">
    <source>
        <dbReference type="EMBL" id="OCX70611.1"/>
    </source>
</evidence>
<organism evidence="2 3">
    <name type="scientific">Acidithiobacillus thiooxidans</name>
    <name type="common">Thiobacillus thiooxidans</name>
    <dbReference type="NCBI Taxonomy" id="930"/>
    <lineage>
        <taxon>Bacteria</taxon>
        <taxon>Pseudomonadati</taxon>
        <taxon>Pseudomonadota</taxon>
        <taxon>Acidithiobacillia</taxon>
        <taxon>Acidithiobacillales</taxon>
        <taxon>Acidithiobacillaceae</taxon>
        <taxon>Acidithiobacillus</taxon>
    </lineage>
</organism>
<dbReference type="EMBL" id="LWRY01000160">
    <property type="protein sequence ID" value="OCX70611.1"/>
    <property type="molecule type" value="Genomic_DNA"/>
</dbReference>
<evidence type="ECO:0000256" key="1">
    <source>
        <dbReference type="SAM" id="MobiDB-lite"/>
    </source>
</evidence>
<accession>A0A1C2J3X1</accession>
<keyword evidence="3" id="KW-1185">Reference proteome</keyword>
<reference evidence="2" key="1">
    <citation type="journal article" date="2016" name="Int. J. Mol. Sci.">
        <title>Comparative genomics of the extreme acidophile Acidithiobacillus thiooxidans reveals intraspecific divergence and niche adaptation.</title>
        <authorList>
            <person name="Zhang X."/>
            <person name="Feng X."/>
            <person name="Tao J."/>
            <person name="Ma L."/>
            <person name="Xiao Y."/>
            <person name="Liang Y."/>
            <person name="Liu X."/>
            <person name="Yin H."/>
        </authorList>
    </citation>
    <scope>NUCLEOTIDE SEQUENCE [LARGE SCALE GENOMIC DNA]</scope>
    <source>
        <strain evidence="2">DXS-W</strain>
    </source>
</reference>
<comment type="caution">
    <text evidence="2">The sequence shown here is derived from an EMBL/GenBank/DDBJ whole genome shotgun (WGS) entry which is preliminary data.</text>
</comment>
<dbReference type="AlphaFoldDB" id="A0A1C2J3X1"/>
<dbReference type="GeneID" id="60696771"/>
<sequence>MNTKTIVFIPAHEMDRLCWLAENCGTDASGRYSERITQNLQRSENAEVIPFPERHGLTPSPAA</sequence>